<dbReference type="AlphaFoldDB" id="A0A7J6KSK8"/>
<sequence>MSTIIDPEPEGANDTPLEKVVDLTEDDIPLFSEYDSVVDDDTPFVKEEETADISHDGSVRENDQHASPVEDAEQLGLFEGLSDDTYSEPVYPTLSPLRPSDNDIEMTALQPNEEQSETASTEPEANSDVSFDGEPVEEPTPDRCAAPINRDDALSPESELLMDDSRCDAEDDMFDSRLIEGASQAVEGDVEVPRESASELFEDTQIQSGPSASLTPTRTSERQAEGTANDNSSRATEFETPQSEFKHNCRAVDACQDQLPDDQSIPRKRQPTEPDDPASQSERDASVLSSGEVFDSSVMEAVFKLLKYQGPVPEMGIASNGLNGIRASLGQIGKRGPSVEEFQIPPVGADPPDPAGAQDPPGGGGVLDPFGEVAITLERRLCKVSRNRDATIGFSM</sequence>
<comment type="caution">
    <text evidence="2">The sequence shown here is derived from an EMBL/GenBank/DDBJ whole genome shotgun (WGS) entry which is preliminary data.</text>
</comment>
<reference evidence="2 3" key="1">
    <citation type="submission" date="2020-04" db="EMBL/GenBank/DDBJ databases">
        <title>Perkinsus chesapeaki whole genome sequence.</title>
        <authorList>
            <person name="Bogema D.R."/>
        </authorList>
    </citation>
    <scope>NUCLEOTIDE SEQUENCE [LARGE SCALE GENOMIC DNA]</scope>
    <source>
        <strain evidence="2">ATCC PRA-425</strain>
    </source>
</reference>
<dbReference type="Proteomes" id="UP000591131">
    <property type="component" value="Unassembled WGS sequence"/>
</dbReference>
<evidence type="ECO:0000256" key="1">
    <source>
        <dbReference type="SAM" id="MobiDB-lite"/>
    </source>
</evidence>
<feature type="compositionally biased region" description="Polar residues" evidence="1">
    <location>
        <begin position="204"/>
        <end position="218"/>
    </location>
</feature>
<proteinExistence type="predicted"/>
<protein>
    <submittedName>
        <fullName evidence="2">Uncharacterized protein</fullName>
    </submittedName>
</protein>
<feature type="region of interest" description="Disordered" evidence="1">
    <location>
        <begin position="340"/>
        <end position="369"/>
    </location>
</feature>
<gene>
    <name evidence="2" type="ORF">FOL47_001681</name>
</gene>
<feature type="compositionally biased region" description="Basic and acidic residues" evidence="1">
    <location>
        <begin position="163"/>
        <end position="178"/>
    </location>
</feature>
<feature type="compositionally biased region" description="Polar residues" evidence="1">
    <location>
        <begin position="226"/>
        <end position="243"/>
    </location>
</feature>
<accession>A0A7J6KSK8</accession>
<feature type="region of interest" description="Disordered" evidence="1">
    <location>
        <begin position="33"/>
        <end position="289"/>
    </location>
</feature>
<feature type="compositionally biased region" description="Polar residues" evidence="1">
    <location>
        <begin position="109"/>
        <end position="129"/>
    </location>
</feature>
<keyword evidence="3" id="KW-1185">Reference proteome</keyword>
<dbReference type="EMBL" id="JAAPAO010001408">
    <property type="protein sequence ID" value="KAF4649844.1"/>
    <property type="molecule type" value="Genomic_DNA"/>
</dbReference>
<feature type="compositionally biased region" description="Basic and acidic residues" evidence="1">
    <location>
        <begin position="43"/>
        <end position="64"/>
    </location>
</feature>
<evidence type="ECO:0000313" key="2">
    <source>
        <dbReference type="EMBL" id="KAF4649844.1"/>
    </source>
</evidence>
<name>A0A7J6KSK8_PERCH</name>
<organism evidence="2 3">
    <name type="scientific">Perkinsus chesapeaki</name>
    <name type="common">Clam parasite</name>
    <name type="synonym">Perkinsus andrewsi</name>
    <dbReference type="NCBI Taxonomy" id="330153"/>
    <lineage>
        <taxon>Eukaryota</taxon>
        <taxon>Sar</taxon>
        <taxon>Alveolata</taxon>
        <taxon>Perkinsozoa</taxon>
        <taxon>Perkinsea</taxon>
        <taxon>Perkinsida</taxon>
        <taxon>Perkinsidae</taxon>
        <taxon>Perkinsus</taxon>
    </lineage>
</organism>
<evidence type="ECO:0000313" key="3">
    <source>
        <dbReference type="Proteomes" id="UP000591131"/>
    </source>
</evidence>